<keyword evidence="1" id="KW-0472">Membrane</keyword>
<gene>
    <name evidence="2" type="ORF">MAR_018903</name>
    <name evidence="3" type="ORF">MAR_018908</name>
</gene>
<keyword evidence="1" id="KW-0812">Transmembrane</keyword>
<protein>
    <submittedName>
        <fullName evidence="2">Uncharacterized protein</fullName>
    </submittedName>
</protein>
<keyword evidence="4" id="KW-1185">Reference proteome</keyword>
<reference evidence="2" key="1">
    <citation type="submission" date="2022-11" db="EMBL/GenBank/DDBJ databases">
        <title>Centuries of genome instability and evolution in soft-shell clam transmissible cancer (bioRxiv).</title>
        <authorList>
            <person name="Hart S.F.M."/>
            <person name="Yonemitsu M.A."/>
            <person name="Giersch R.M."/>
            <person name="Beal B.F."/>
            <person name="Arriagada G."/>
            <person name="Davis B.W."/>
            <person name="Ostrander E.A."/>
            <person name="Goff S.P."/>
            <person name="Metzger M.J."/>
        </authorList>
    </citation>
    <scope>NUCLEOTIDE SEQUENCE</scope>
    <source>
        <strain evidence="2">MELC-2E11</strain>
        <tissue evidence="2">Siphon/mantle</tissue>
    </source>
</reference>
<sequence length="118" mass="13660">MQWHNAGGPQIEGNILTDKKRNVLVMHMMRRQTLTLYGDGDLQALYYHFETPLVHAGCDLLYVSRNQHVRGKYPLNVWRRVSKEDIERGENKKHLLIIHLTGLAFTHLATLLASKPFL</sequence>
<accession>A0ABY7EG02</accession>
<proteinExistence type="predicted"/>
<dbReference type="Proteomes" id="UP001164746">
    <property type="component" value="Chromosome 6"/>
</dbReference>
<organism evidence="2 4">
    <name type="scientific">Mya arenaria</name>
    <name type="common">Soft-shell clam</name>
    <dbReference type="NCBI Taxonomy" id="6604"/>
    <lineage>
        <taxon>Eukaryota</taxon>
        <taxon>Metazoa</taxon>
        <taxon>Spiralia</taxon>
        <taxon>Lophotrochozoa</taxon>
        <taxon>Mollusca</taxon>
        <taxon>Bivalvia</taxon>
        <taxon>Autobranchia</taxon>
        <taxon>Heteroconchia</taxon>
        <taxon>Euheterodonta</taxon>
        <taxon>Imparidentia</taxon>
        <taxon>Neoheterodontei</taxon>
        <taxon>Myida</taxon>
        <taxon>Myoidea</taxon>
        <taxon>Myidae</taxon>
        <taxon>Mya</taxon>
    </lineage>
</organism>
<evidence type="ECO:0000313" key="4">
    <source>
        <dbReference type="Proteomes" id="UP001164746"/>
    </source>
</evidence>
<dbReference type="EMBL" id="CP111017">
    <property type="protein sequence ID" value="WAR08945.1"/>
    <property type="molecule type" value="Genomic_DNA"/>
</dbReference>
<name>A0ABY7EG02_MYAAR</name>
<evidence type="ECO:0000256" key="1">
    <source>
        <dbReference type="SAM" id="Phobius"/>
    </source>
</evidence>
<evidence type="ECO:0000313" key="2">
    <source>
        <dbReference type="EMBL" id="WAR08945.1"/>
    </source>
</evidence>
<keyword evidence="1" id="KW-1133">Transmembrane helix</keyword>
<dbReference type="EMBL" id="CP111017">
    <property type="protein sequence ID" value="WAR08950.1"/>
    <property type="molecule type" value="Genomic_DNA"/>
</dbReference>
<evidence type="ECO:0000313" key="3">
    <source>
        <dbReference type="EMBL" id="WAR08950.1"/>
    </source>
</evidence>
<feature type="transmembrane region" description="Helical" evidence="1">
    <location>
        <begin position="95"/>
        <end position="113"/>
    </location>
</feature>